<dbReference type="GO" id="GO:0019843">
    <property type="term" value="F:rRNA binding"/>
    <property type="evidence" value="ECO:0007669"/>
    <property type="project" value="UniProtKB-UniRule"/>
</dbReference>
<dbReference type="EC" id="3.6.4.-" evidence="7"/>
<evidence type="ECO:0000259" key="9">
    <source>
        <dbReference type="PROSITE" id="PS50828"/>
    </source>
</evidence>
<dbReference type="InterPro" id="IPR046893">
    <property type="entry name" value="MSSS"/>
</dbReference>
<dbReference type="GO" id="GO:0140664">
    <property type="term" value="F:ATP-dependent DNA damage sensor activity"/>
    <property type="evidence" value="ECO:0007669"/>
    <property type="project" value="InterPro"/>
</dbReference>
<dbReference type="PROSITE" id="PS50828">
    <property type="entry name" value="SMR"/>
    <property type="match status" value="1"/>
</dbReference>
<comment type="function">
    <text evidence="7">Acts as a ribosome collision sensor, splitting the ribosome into its 2 subunits. Detects stalled/collided 70S ribosomes which it binds and splits by an ATP-hydrolysis driven conformational change. Acts upstream of the ribosome quality control system (RQC), a ribosome-associated complex that mediates the extraction of incompletely synthesized nascent chains from stalled ribosomes and their subsequent degradation. Probably generates substrates for RQC.</text>
</comment>
<name>A0A6B1DC32_9CHLR</name>
<comment type="function">
    <text evidence="7">Endonuclease that is involved in the suppression of homologous recombination and thus may have a key role in the control of bacterial genetic diversity.</text>
</comment>
<evidence type="ECO:0000256" key="1">
    <source>
        <dbReference type="ARBA" id="ARBA00022730"/>
    </source>
</evidence>
<evidence type="ECO:0000256" key="8">
    <source>
        <dbReference type="SAM" id="MobiDB-lite"/>
    </source>
</evidence>
<dbReference type="Gene3D" id="3.40.50.300">
    <property type="entry name" value="P-loop containing nucleotide triphosphate hydrolases"/>
    <property type="match status" value="1"/>
</dbReference>
<dbReference type="InterPro" id="IPR036063">
    <property type="entry name" value="Smr_dom_sf"/>
</dbReference>
<sequence length="829" mass="92148">MNPHTIRVLEYDKILKQLAAFCAFDGGAELASSLLPSDDLRTINDWMEQTGEASRLLDQKTDIYFGGVYDLRALVAKSERGSILIPTELVEVRTTLMRARTLRNTLTRLNRQFPRLADIAFSIEPCEHVIGEISRCINDRAEVVDSASPDLGRIRAQLRVAQDRLLSTLDRLVQNTEIIPFLQESIVTQRQGRYVIPVRSEYKGQVQGIVHDQSASGATFFIEPLTVVEQNNAVRELELEEEKEVRRILSELSDLVADEGPYISRNVQILSQLDFTFAKARYALEMEATAPEIVPFQQNRAEIFAGIDEETKEERTIQHPGCVLNFRQARHPLLDPDSVVPIDVYFDNDCYILVVTGPNTGGKTVTLKTVGLLTLMAQSGLMIPVEEGSSLSVFEGVYADIGDEQSIEQNLSTFSSHMTNIISILEEADPQSLVLLDELGAGTDPDEGSALAAALLENLRDRGITTLATTHYSDLKLYAHNTAGVRNASVEFDVENLSPTFELSIGLPGRSNALTIARRLGLNPVIVDDAEKMSRPESLEVEAMLEDVRHARQEAKRVLDHAKERESRAHVAEEDLRYQLARIEEARRQVVAETRSTMQNELAEIRREIDAFRRRMAKGGIESQDAHTQFLQQASQTVGRRQLDTEGRVEQEVATPGAPDSRIRGPIEKGDRVFVPNLQATGEVIAVEKREGVPHEADVQVGNFRLRLPIRRLELRSKAQSEPSPVPQPAVRVQMKPKTGGAGSDSLTEIDLRGERVDAGLQRLEGYLDDAYLENLPWVRIIHGKGTGAMRDAVRAALKSHPLVSRYRPGELGEGDDGVTVANLMTDEG</sequence>
<dbReference type="InterPro" id="IPR036187">
    <property type="entry name" value="DNA_mismatch_repair_MutS_sf"/>
</dbReference>
<dbReference type="InterPro" id="IPR007696">
    <property type="entry name" value="DNA_mismatch_repair_MutS_core"/>
</dbReference>
<keyword evidence="5 7" id="KW-0694">RNA-binding</keyword>
<evidence type="ECO:0000256" key="3">
    <source>
        <dbReference type="ARBA" id="ARBA00022801"/>
    </source>
</evidence>
<evidence type="ECO:0000256" key="5">
    <source>
        <dbReference type="ARBA" id="ARBA00022884"/>
    </source>
</evidence>
<dbReference type="PROSITE" id="PS00486">
    <property type="entry name" value="DNA_MISMATCH_REPAIR_2"/>
    <property type="match status" value="1"/>
</dbReference>
<dbReference type="SMART" id="SM00534">
    <property type="entry name" value="MUTSac"/>
    <property type="match status" value="1"/>
</dbReference>
<keyword evidence="7" id="KW-0540">Nuclease</keyword>
<evidence type="ECO:0000256" key="7">
    <source>
        <dbReference type="HAMAP-Rule" id="MF_00092"/>
    </source>
</evidence>
<dbReference type="EMBL" id="VXMH01000101">
    <property type="protein sequence ID" value="MYC96952.1"/>
    <property type="molecule type" value="Genomic_DNA"/>
</dbReference>
<keyword evidence="7 10" id="KW-0255">Endonuclease</keyword>
<evidence type="ECO:0000256" key="6">
    <source>
        <dbReference type="ARBA" id="ARBA00023125"/>
    </source>
</evidence>
<feature type="compositionally biased region" description="Basic and acidic residues" evidence="8">
    <location>
        <begin position="641"/>
        <end position="651"/>
    </location>
</feature>
<dbReference type="AlphaFoldDB" id="A0A6B1DC32"/>
<dbReference type="GO" id="GO:0043023">
    <property type="term" value="F:ribosomal large subunit binding"/>
    <property type="evidence" value="ECO:0007669"/>
    <property type="project" value="UniProtKB-UniRule"/>
</dbReference>
<keyword evidence="3 7" id="KW-0378">Hydrolase</keyword>
<dbReference type="GO" id="GO:0004519">
    <property type="term" value="F:endonuclease activity"/>
    <property type="evidence" value="ECO:0007669"/>
    <property type="project" value="UniProtKB-UniRule"/>
</dbReference>
<dbReference type="CDD" id="cd03280">
    <property type="entry name" value="ABC_MutS2"/>
    <property type="match status" value="1"/>
</dbReference>
<evidence type="ECO:0000256" key="2">
    <source>
        <dbReference type="ARBA" id="ARBA00022741"/>
    </source>
</evidence>
<dbReference type="FunFam" id="3.40.50.300:FF:000830">
    <property type="entry name" value="Endonuclease MutS2"/>
    <property type="match status" value="1"/>
</dbReference>
<protein>
    <recommendedName>
        <fullName evidence="7">Endonuclease MutS2</fullName>
        <ecNumber evidence="7">3.1.-.-</ecNumber>
    </recommendedName>
    <alternativeName>
        <fullName evidence="7">Ribosome-associated protein quality control-upstream factor</fullName>
        <shortName evidence="7">RQC-upstream factor</shortName>
        <shortName evidence="7">RqcU</shortName>
        <ecNumber evidence="7">3.6.4.-</ecNumber>
    </alternativeName>
</protein>
<gene>
    <name evidence="7" type="primary">mutS2</name>
    <name evidence="7" type="synonym">rqcU</name>
    <name evidence="10" type="ORF">F4X14_18500</name>
</gene>
<dbReference type="GO" id="GO:0005524">
    <property type="term" value="F:ATP binding"/>
    <property type="evidence" value="ECO:0007669"/>
    <property type="project" value="UniProtKB-UniRule"/>
</dbReference>
<dbReference type="Pfam" id="PF01713">
    <property type="entry name" value="Smr"/>
    <property type="match status" value="1"/>
</dbReference>
<dbReference type="GO" id="GO:0006298">
    <property type="term" value="P:mismatch repair"/>
    <property type="evidence" value="ECO:0007669"/>
    <property type="project" value="InterPro"/>
</dbReference>
<feature type="domain" description="Smr" evidence="9">
    <location>
        <begin position="750"/>
        <end position="825"/>
    </location>
</feature>
<feature type="region of interest" description="Disordered" evidence="8">
    <location>
        <begin position="718"/>
        <end position="747"/>
    </location>
</feature>
<feature type="binding site" evidence="7">
    <location>
        <begin position="357"/>
        <end position="364"/>
    </location>
    <ligand>
        <name>ATP</name>
        <dbReference type="ChEBI" id="CHEBI:30616"/>
    </ligand>
</feature>
<evidence type="ECO:0000256" key="4">
    <source>
        <dbReference type="ARBA" id="ARBA00022840"/>
    </source>
</evidence>
<dbReference type="Pfam" id="PF00488">
    <property type="entry name" value="MutS_V"/>
    <property type="match status" value="1"/>
</dbReference>
<dbReference type="GO" id="GO:0045910">
    <property type="term" value="P:negative regulation of DNA recombination"/>
    <property type="evidence" value="ECO:0007669"/>
    <property type="project" value="InterPro"/>
</dbReference>
<organism evidence="10">
    <name type="scientific">Caldilineaceae bacterium SB0661_bin_32</name>
    <dbReference type="NCBI Taxonomy" id="2605255"/>
    <lineage>
        <taxon>Bacteria</taxon>
        <taxon>Bacillati</taxon>
        <taxon>Chloroflexota</taxon>
        <taxon>Caldilineae</taxon>
        <taxon>Caldilineales</taxon>
        <taxon>Caldilineaceae</taxon>
    </lineage>
</organism>
<dbReference type="Gene3D" id="3.30.1370.110">
    <property type="match status" value="1"/>
</dbReference>
<feature type="region of interest" description="Disordered" evidence="8">
    <location>
        <begin position="639"/>
        <end position="667"/>
    </location>
</feature>
<dbReference type="GO" id="GO:0072344">
    <property type="term" value="P:rescue of stalled ribosome"/>
    <property type="evidence" value="ECO:0007669"/>
    <property type="project" value="UniProtKB-UniRule"/>
</dbReference>
<dbReference type="GO" id="GO:0016887">
    <property type="term" value="F:ATP hydrolysis activity"/>
    <property type="evidence" value="ECO:0007669"/>
    <property type="project" value="InterPro"/>
</dbReference>
<dbReference type="SUPFAM" id="SSF52540">
    <property type="entry name" value="P-loop containing nucleoside triphosphate hydrolases"/>
    <property type="match status" value="1"/>
</dbReference>
<keyword evidence="1 7" id="KW-0699">rRNA-binding</keyword>
<proteinExistence type="inferred from homology"/>
<keyword evidence="4 7" id="KW-0067">ATP-binding</keyword>
<dbReference type="PANTHER" id="PTHR48466:SF2">
    <property type="entry name" value="OS10G0509000 PROTEIN"/>
    <property type="match status" value="1"/>
</dbReference>
<dbReference type="EC" id="3.1.-.-" evidence="7"/>
<keyword evidence="2 7" id="KW-0547">Nucleotide-binding</keyword>
<dbReference type="PANTHER" id="PTHR48466">
    <property type="entry name" value="OS10G0509000 PROTEIN-RELATED"/>
    <property type="match status" value="1"/>
</dbReference>
<dbReference type="SUPFAM" id="SSF160443">
    <property type="entry name" value="SMR domain-like"/>
    <property type="match status" value="1"/>
</dbReference>
<dbReference type="PIRSF" id="PIRSF005814">
    <property type="entry name" value="MutS_YshD"/>
    <property type="match status" value="1"/>
</dbReference>
<comment type="similarity">
    <text evidence="7">Belongs to the DNA mismatch repair MutS family. MutS2 subfamily.</text>
</comment>
<dbReference type="InterPro" id="IPR045076">
    <property type="entry name" value="MutS"/>
</dbReference>
<dbReference type="SUPFAM" id="SSF48334">
    <property type="entry name" value="DNA repair protein MutS, domain III"/>
    <property type="match status" value="1"/>
</dbReference>
<dbReference type="SMART" id="SM00533">
    <property type="entry name" value="MUTSd"/>
    <property type="match status" value="1"/>
</dbReference>
<accession>A0A6B1DC32</accession>
<dbReference type="Pfam" id="PF20297">
    <property type="entry name" value="MSSS"/>
    <property type="match status" value="1"/>
</dbReference>
<reference evidence="10" key="1">
    <citation type="submission" date="2019-09" db="EMBL/GenBank/DDBJ databases">
        <title>Characterisation of the sponge microbiome using genome-centric metagenomics.</title>
        <authorList>
            <person name="Engelberts J.P."/>
            <person name="Robbins S.J."/>
            <person name="De Goeij J.M."/>
            <person name="Aranda M."/>
            <person name="Bell S.C."/>
            <person name="Webster N.S."/>
        </authorList>
    </citation>
    <scope>NUCLEOTIDE SEQUENCE</scope>
    <source>
        <strain evidence="10">SB0661_bin_32</strain>
    </source>
</reference>
<dbReference type="NCBIfam" id="TIGR01069">
    <property type="entry name" value="mutS2"/>
    <property type="match status" value="1"/>
</dbReference>
<keyword evidence="6 7" id="KW-0238">DNA-binding</keyword>
<dbReference type="InterPro" id="IPR002625">
    <property type="entry name" value="Smr_dom"/>
</dbReference>
<dbReference type="GO" id="GO:0030983">
    <property type="term" value="F:mismatched DNA binding"/>
    <property type="evidence" value="ECO:0007669"/>
    <property type="project" value="InterPro"/>
</dbReference>
<dbReference type="InterPro" id="IPR005747">
    <property type="entry name" value="MutS2"/>
</dbReference>
<dbReference type="HAMAP" id="MF_00092">
    <property type="entry name" value="MutS2"/>
    <property type="match status" value="1"/>
</dbReference>
<dbReference type="InterPro" id="IPR027417">
    <property type="entry name" value="P-loop_NTPase"/>
</dbReference>
<dbReference type="InterPro" id="IPR000432">
    <property type="entry name" value="DNA_mismatch_repair_MutS_C"/>
</dbReference>
<comment type="subunit">
    <text evidence="7">Homodimer. Binds to stalled ribosomes, contacting rRNA.</text>
</comment>
<evidence type="ECO:0000313" key="10">
    <source>
        <dbReference type="EMBL" id="MYC96952.1"/>
    </source>
</evidence>
<comment type="caution">
    <text evidence="10">The sequence shown here is derived from an EMBL/GenBank/DDBJ whole genome shotgun (WGS) entry which is preliminary data.</text>
</comment>
<dbReference type="SMART" id="SM00463">
    <property type="entry name" value="SMR"/>
    <property type="match status" value="1"/>
</dbReference>